<dbReference type="GO" id="GO:0004527">
    <property type="term" value="F:exonuclease activity"/>
    <property type="evidence" value="ECO:0007669"/>
    <property type="project" value="UniProtKB-KW"/>
</dbReference>
<keyword evidence="1" id="KW-0540">Nuclease</keyword>
<dbReference type="GO" id="GO:0004386">
    <property type="term" value="F:helicase activity"/>
    <property type="evidence" value="ECO:0007669"/>
    <property type="project" value="UniProtKB-KW"/>
</dbReference>
<keyword evidence="1" id="KW-0269">Exonuclease</keyword>
<keyword evidence="1" id="KW-0378">Hydrolase</keyword>
<sequence>MNLILNGYHEKAEEIDQIWNGLIQILDDLVLVFGDEPMSMERFLEVFDIGLEQLEFVMIPQTLDQVSIGTMDLAKV</sequence>
<dbReference type="EMBL" id="UHAQ01000003">
    <property type="protein sequence ID" value="SUK87346.1"/>
    <property type="molecule type" value="Genomic_DNA"/>
</dbReference>
<reference evidence="1 2" key="1">
    <citation type="submission" date="2018-06" db="EMBL/GenBank/DDBJ databases">
        <authorList>
            <consortium name="Pathogen Informatics"/>
            <person name="Doyle S."/>
        </authorList>
    </citation>
    <scope>NUCLEOTIDE SEQUENCE [LARGE SCALE GENOMIC DNA]</scope>
    <source>
        <strain evidence="1 2">NCTC5664</strain>
    </source>
</reference>
<gene>
    <name evidence="1" type="primary">addB_6</name>
    <name evidence="1" type="ORF">NCTC5664_02720</name>
</gene>
<protein>
    <submittedName>
        <fullName evidence="1">Helicase-exonuclease AddAB, AddB subunit</fullName>
        <ecNumber evidence="1">3.1.-.-</ecNumber>
    </submittedName>
</protein>
<proteinExistence type="predicted"/>
<keyword evidence="1" id="KW-0547">Nucleotide-binding</keyword>
<keyword evidence="1" id="KW-0067">ATP-binding</keyword>
<accession>A0A380E034</accession>
<dbReference type="AlphaFoldDB" id="A0A380E034"/>
<dbReference type="SUPFAM" id="SSF52540">
    <property type="entry name" value="P-loop containing nucleoside triphosphate hydrolases"/>
    <property type="match status" value="1"/>
</dbReference>
<organism evidence="1 2">
    <name type="scientific">Staphylococcus aureus</name>
    <dbReference type="NCBI Taxonomy" id="1280"/>
    <lineage>
        <taxon>Bacteria</taxon>
        <taxon>Bacillati</taxon>
        <taxon>Bacillota</taxon>
        <taxon>Bacilli</taxon>
        <taxon>Bacillales</taxon>
        <taxon>Staphylococcaceae</taxon>
        <taxon>Staphylococcus</taxon>
    </lineage>
</organism>
<name>A0A380E034_STAAU</name>
<dbReference type="Proteomes" id="UP000254502">
    <property type="component" value="Unassembled WGS sequence"/>
</dbReference>
<evidence type="ECO:0000313" key="1">
    <source>
        <dbReference type="EMBL" id="SUK87346.1"/>
    </source>
</evidence>
<dbReference type="EC" id="3.1.-.-" evidence="1"/>
<keyword evidence="1" id="KW-0347">Helicase</keyword>
<dbReference type="InterPro" id="IPR027417">
    <property type="entry name" value="P-loop_NTPase"/>
</dbReference>
<evidence type="ECO:0000313" key="2">
    <source>
        <dbReference type="Proteomes" id="UP000254502"/>
    </source>
</evidence>